<dbReference type="Proteomes" id="UP001054945">
    <property type="component" value="Unassembled WGS sequence"/>
</dbReference>
<dbReference type="EMBL" id="BPLR01007771">
    <property type="protein sequence ID" value="GIY19546.1"/>
    <property type="molecule type" value="Genomic_DNA"/>
</dbReference>
<sequence length="191" mass="22076">MPLPLPHTVDEYQRRLCFRRKLLSRKCSNAIGECRPGLFRAGNVRMPLPLPHTVDEYQPSFVSGENCLAGNVRMPLVNVDQVYFEREMFECHCHYRILRKLLSRKCANAIDECRPGLFRAGNVRMPLPLPHTVDEYQPSFVSGENCLAGNVRMPLMNVDQVYFEREMFECHCHYRILLTNINQGFVSGEIA</sequence>
<dbReference type="AlphaFoldDB" id="A0AAV4RF11"/>
<keyword evidence="2" id="KW-1185">Reference proteome</keyword>
<accession>A0AAV4RF11</accession>
<proteinExistence type="predicted"/>
<name>A0AAV4RF11_CAEEX</name>
<organism evidence="1 2">
    <name type="scientific">Caerostris extrusa</name>
    <name type="common">Bark spider</name>
    <name type="synonym">Caerostris bankana</name>
    <dbReference type="NCBI Taxonomy" id="172846"/>
    <lineage>
        <taxon>Eukaryota</taxon>
        <taxon>Metazoa</taxon>
        <taxon>Ecdysozoa</taxon>
        <taxon>Arthropoda</taxon>
        <taxon>Chelicerata</taxon>
        <taxon>Arachnida</taxon>
        <taxon>Araneae</taxon>
        <taxon>Araneomorphae</taxon>
        <taxon>Entelegynae</taxon>
        <taxon>Araneoidea</taxon>
        <taxon>Araneidae</taxon>
        <taxon>Caerostris</taxon>
    </lineage>
</organism>
<evidence type="ECO:0000313" key="1">
    <source>
        <dbReference type="EMBL" id="GIY19546.1"/>
    </source>
</evidence>
<gene>
    <name evidence="1" type="ORF">CEXT_314381</name>
</gene>
<protein>
    <submittedName>
        <fullName evidence="1">Uncharacterized protein</fullName>
    </submittedName>
</protein>
<reference evidence="1 2" key="1">
    <citation type="submission" date="2021-06" db="EMBL/GenBank/DDBJ databases">
        <title>Caerostris extrusa draft genome.</title>
        <authorList>
            <person name="Kono N."/>
            <person name="Arakawa K."/>
        </authorList>
    </citation>
    <scope>NUCLEOTIDE SEQUENCE [LARGE SCALE GENOMIC DNA]</scope>
</reference>
<comment type="caution">
    <text evidence="1">The sequence shown here is derived from an EMBL/GenBank/DDBJ whole genome shotgun (WGS) entry which is preliminary data.</text>
</comment>
<evidence type="ECO:0000313" key="2">
    <source>
        <dbReference type="Proteomes" id="UP001054945"/>
    </source>
</evidence>